<keyword evidence="2" id="KW-0238">DNA-binding</keyword>
<dbReference type="PANTHER" id="PTHR43280:SF32">
    <property type="entry name" value="TRANSCRIPTIONAL REGULATORY PROTEIN"/>
    <property type="match status" value="1"/>
</dbReference>
<dbReference type="CDD" id="cd06999">
    <property type="entry name" value="cupin_HpaA-like_N"/>
    <property type="match status" value="1"/>
</dbReference>
<comment type="caution">
    <text evidence="5">The sequence shown here is derived from an EMBL/GenBank/DDBJ whole genome shotgun (WGS) entry which is preliminary data.</text>
</comment>
<dbReference type="GO" id="GO:0043565">
    <property type="term" value="F:sequence-specific DNA binding"/>
    <property type="evidence" value="ECO:0007669"/>
    <property type="project" value="InterPro"/>
</dbReference>
<gene>
    <name evidence="5" type="ORF">DI556_17255</name>
</gene>
<dbReference type="GO" id="GO:0003700">
    <property type="term" value="F:DNA-binding transcription factor activity"/>
    <property type="evidence" value="ECO:0007669"/>
    <property type="project" value="InterPro"/>
</dbReference>
<evidence type="ECO:0000256" key="1">
    <source>
        <dbReference type="ARBA" id="ARBA00023015"/>
    </source>
</evidence>
<dbReference type="PROSITE" id="PS01124">
    <property type="entry name" value="HTH_ARAC_FAMILY_2"/>
    <property type="match status" value="1"/>
</dbReference>
<proteinExistence type="predicted"/>
<dbReference type="SUPFAM" id="SSF46689">
    <property type="entry name" value="Homeodomain-like"/>
    <property type="match status" value="1"/>
</dbReference>
<dbReference type="Proteomes" id="UP000249185">
    <property type="component" value="Unassembled WGS sequence"/>
</dbReference>
<keyword evidence="3" id="KW-0804">Transcription</keyword>
<dbReference type="InterPro" id="IPR014710">
    <property type="entry name" value="RmlC-like_jellyroll"/>
</dbReference>
<dbReference type="SMART" id="SM00342">
    <property type="entry name" value="HTH_ARAC"/>
    <property type="match status" value="1"/>
</dbReference>
<feature type="domain" description="HTH araC/xylS-type" evidence="4">
    <location>
        <begin position="198"/>
        <end position="296"/>
    </location>
</feature>
<organism evidence="5 6">
    <name type="scientific">Rhodovulum sulfidophilum</name>
    <name type="common">Rhodobacter sulfidophilus</name>
    <dbReference type="NCBI Taxonomy" id="35806"/>
    <lineage>
        <taxon>Bacteria</taxon>
        <taxon>Pseudomonadati</taxon>
        <taxon>Pseudomonadota</taxon>
        <taxon>Alphaproteobacteria</taxon>
        <taxon>Rhodobacterales</taxon>
        <taxon>Paracoccaceae</taxon>
        <taxon>Rhodovulum</taxon>
    </lineage>
</organism>
<protein>
    <submittedName>
        <fullName evidence="5">AraC family transcriptional regulator</fullName>
    </submittedName>
</protein>
<accession>A0A2W5N248</accession>
<evidence type="ECO:0000256" key="3">
    <source>
        <dbReference type="ARBA" id="ARBA00023163"/>
    </source>
</evidence>
<evidence type="ECO:0000313" key="6">
    <source>
        <dbReference type="Proteomes" id="UP000249185"/>
    </source>
</evidence>
<dbReference type="EMBL" id="QFPW01000016">
    <property type="protein sequence ID" value="PZQ47591.1"/>
    <property type="molecule type" value="Genomic_DNA"/>
</dbReference>
<evidence type="ECO:0000259" key="4">
    <source>
        <dbReference type="PROSITE" id="PS01124"/>
    </source>
</evidence>
<dbReference type="InterPro" id="IPR047264">
    <property type="entry name" value="Cupin_HpaA-like_N"/>
</dbReference>
<dbReference type="InterPro" id="IPR037923">
    <property type="entry name" value="HTH-like"/>
</dbReference>
<dbReference type="SUPFAM" id="SSF51215">
    <property type="entry name" value="Regulatory protein AraC"/>
    <property type="match status" value="1"/>
</dbReference>
<evidence type="ECO:0000313" key="5">
    <source>
        <dbReference type="EMBL" id="PZQ47591.1"/>
    </source>
</evidence>
<dbReference type="Gene3D" id="2.60.120.10">
    <property type="entry name" value="Jelly Rolls"/>
    <property type="match status" value="1"/>
</dbReference>
<keyword evidence="1" id="KW-0805">Transcription regulation</keyword>
<dbReference type="AlphaFoldDB" id="A0A2W5N248"/>
<dbReference type="Pfam" id="PF12833">
    <property type="entry name" value="HTH_18"/>
    <property type="match status" value="1"/>
</dbReference>
<dbReference type="PANTHER" id="PTHR43280">
    <property type="entry name" value="ARAC-FAMILY TRANSCRIPTIONAL REGULATOR"/>
    <property type="match status" value="1"/>
</dbReference>
<sequence>MTPTTTPIPHFYLYGRLEDDGAAAVDLDFLHIERIRKRSRPNNWTIPPHAHPHHMQILFVQTGGGTIDLEGREIPVEVPCLMAVPVASVHHIRFLPETDGWVITAAESFVMQAAMADAGMTETTRDGGVFALAGTGVDPAHVEESFQSLSREFVFAAPGRRPAIMAYFITVLVALLRVRASERAARPGNDERAYALVLRYRDLIERHFRAERRVEFYADALSVTRAQLNTICKARLGKTASGLLYDRIITEAKRWLIYTGMSAAEIGYALGFDDPAYFSRFFSRRTGVPPGRLREALGVAAATELRLSSGLGDDETLSRRGPE</sequence>
<dbReference type="InterPro" id="IPR009057">
    <property type="entry name" value="Homeodomain-like_sf"/>
</dbReference>
<dbReference type="InterPro" id="IPR018060">
    <property type="entry name" value="HTH_AraC"/>
</dbReference>
<reference evidence="5 6" key="1">
    <citation type="submission" date="2017-08" db="EMBL/GenBank/DDBJ databases">
        <title>Infants hospitalized years apart are colonized by the same room-sourced microbial strains.</title>
        <authorList>
            <person name="Brooks B."/>
            <person name="Olm M.R."/>
            <person name="Firek B.A."/>
            <person name="Baker R."/>
            <person name="Thomas B.C."/>
            <person name="Morowitz M.J."/>
            <person name="Banfield J.F."/>
        </authorList>
    </citation>
    <scope>NUCLEOTIDE SEQUENCE [LARGE SCALE GENOMIC DNA]</scope>
    <source>
        <strain evidence="5">S2_005_002_R2_34</strain>
    </source>
</reference>
<evidence type="ECO:0000256" key="2">
    <source>
        <dbReference type="ARBA" id="ARBA00023125"/>
    </source>
</evidence>
<dbReference type="Gene3D" id="1.10.10.60">
    <property type="entry name" value="Homeodomain-like"/>
    <property type="match status" value="1"/>
</dbReference>
<name>A0A2W5N248_RHOSU</name>